<dbReference type="HOGENOM" id="CLU_1974857_0_0_1"/>
<dbReference type="PaxDb" id="2850-Phatr44472"/>
<evidence type="ECO:0000313" key="2">
    <source>
        <dbReference type="Proteomes" id="UP000000759"/>
    </source>
</evidence>
<organism evidence="1 2">
    <name type="scientific">Phaeodactylum tricornutum (strain CCAP 1055/1)</name>
    <dbReference type="NCBI Taxonomy" id="556484"/>
    <lineage>
        <taxon>Eukaryota</taxon>
        <taxon>Sar</taxon>
        <taxon>Stramenopiles</taxon>
        <taxon>Ochrophyta</taxon>
        <taxon>Bacillariophyta</taxon>
        <taxon>Bacillariophyceae</taxon>
        <taxon>Bacillariophycidae</taxon>
        <taxon>Naviculales</taxon>
        <taxon>Phaeodactylaceae</taxon>
        <taxon>Phaeodactylum</taxon>
    </lineage>
</organism>
<dbReference type="AlphaFoldDB" id="B7FU86"/>
<protein>
    <submittedName>
        <fullName evidence="1">Uncharacterized protein</fullName>
    </submittedName>
</protein>
<keyword evidence="2" id="KW-1185">Reference proteome</keyword>
<proteinExistence type="predicted"/>
<reference evidence="2" key="2">
    <citation type="submission" date="2008-08" db="EMBL/GenBank/DDBJ databases">
        <authorList>
            <consortium name="Diatom Consortium"/>
            <person name="Grigoriev I."/>
            <person name="Grimwood J."/>
            <person name="Kuo A."/>
            <person name="Otillar R.P."/>
            <person name="Salamov A."/>
            <person name="Detter J.C."/>
            <person name="Lindquist E."/>
            <person name="Shapiro H."/>
            <person name="Lucas S."/>
            <person name="Glavina del Rio T."/>
            <person name="Pitluck S."/>
            <person name="Rokhsar D."/>
            <person name="Bowler C."/>
        </authorList>
    </citation>
    <scope>GENOME REANNOTATION</scope>
    <source>
        <strain evidence="2">CCAP 1055/1</strain>
    </source>
</reference>
<dbReference type="OrthoDB" id="35697at2759"/>
<gene>
    <name evidence="1" type="ORF">PHATRDRAFT_44472</name>
</gene>
<evidence type="ECO:0000313" key="1">
    <source>
        <dbReference type="EMBL" id="EEC50218.1"/>
    </source>
</evidence>
<dbReference type="RefSeq" id="XP_002178553.1">
    <property type="nucleotide sequence ID" value="XM_002178517.1"/>
</dbReference>
<accession>B7FU86</accession>
<dbReference type="GeneID" id="7197705"/>
<sequence length="127" mass="13752">MDDLVTAKVLQSYSPAYMISCADAMEASLLARKANNNPAVCSLQGDKRLSLFDAIKVPYALGLMDLQLTKCVAAVVEKLKATPCQDIQEAYLACLDGKMTKTGNLVKCRPLADQLEDCTAKHVGRLD</sequence>
<dbReference type="KEGG" id="pti:PHATRDRAFT_44472"/>
<dbReference type="InParanoid" id="B7FU86"/>
<dbReference type="Proteomes" id="UP000000759">
    <property type="component" value="Chromosome 4"/>
</dbReference>
<reference evidence="1 2" key="1">
    <citation type="journal article" date="2008" name="Nature">
        <title>The Phaeodactylum genome reveals the evolutionary history of diatom genomes.</title>
        <authorList>
            <person name="Bowler C."/>
            <person name="Allen A.E."/>
            <person name="Badger J.H."/>
            <person name="Grimwood J."/>
            <person name="Jabbari K."/>
            <person name="Kuo A."/>
            <person name="Maheswari U."/>
            <person name="Martens C."/>
            <person name="Maumus F."/>
            <person name="Otillar R.P."/>
            <person name="Rayko E."/>
            <person name="Salamov A."/>
            <person name="Vandepoele K."/>
            <person name="Beszteri B."/>
            <person name="Gruber A."/>
            <person name="Heijde M."/>
            <person name="Katinka M."/>
            <person name="Mock T."/>
            <person name="Valentin K."/>
            <person name="Verret F."/>
            <person name="Berges J.A."/>
            <person name="Brownlee C."/>
            <person name="Cadoret J.P."/>
            <person name="Chiovitti A."/>
            <person name="Choi C.J."/>
            <person name="Coesel S."/>
            <person name="De Martino A."/>
            <person name="Detter J.C."/>
            <person name="Durkin C."/>
            <person name="Falciatore A."/>
            <person name="Fournet J."/>
            <person name="Haruta M."/>
            <person name="Huysman M.J."/>
            <person name="Jenkins B.D."/>
            <person name="Jiroutova K."/>
            <person name="Jorgensen R.E."/>
            <person name="Joubert Y."/>
            <person name="Kaplan A."/>
            <person name="Kroger N."/>
            <person name="Kroth P.G."/>
            <person name="La Roche J."/>
            <person name="Lindquist E."/>
            <person name="Lommer M."/>
            <person name="Martin-Jezequel V."/>
            <person name="Lopez P.J."/>
            <person name="Lucas S."/>
            <person name="Mangogna M."/>
            <person name="McGinnis K."/>
            <person name="Medlin L.K."/>
            <person name="Montsant A."/>
            <person name="Oudot-Le Secq M.P."/>
            <person name="Napoli C."/>
            <person name="Obornik M."/>
            <person name="Parker M.S."/>
            <person name="Petit J.L."/>
            <person name="Porcel B.M."/>
            <person name="Poulsen N."/>
            <person name="Robison M."/>
            <person name="Rychlewski L."/>
            <person name="Rynearson T.A."/>
            <person name="Schmutz J."/>
            <person name="Shapiro H."/>
            <person name="Siaut M."/>
            <person name="Stanley M."/>
            <person name="Sussman M.R."/>
            <person name="Taylor A.R."/>
            <person name="Vardi A."/>
            <person name="von Dassow P."/>
            <person name="Vyverman W."/>
            <person name="Willis A."/>
            <person name="Wyrwicz L.S."/>
            <person name="Rokhsar D.S."/>
            <person name="Weissenbach J."/>
            <person name="Armbrust E.V."/>
            <person name="Green B.R."/>
            <person name="Van de Peer Y."/>
            <person name="Grigoriev I.V."/>
        </authorList>
    </citation>
    <scope>NUCLEOTIDE SEQUENCE [LARGE SCALE GENOMIC DNA]</scope>
    <source>
        <strain evidence="1 2">CCAP 1055/1</strain>
    </source>
</reference>
<name>B7FU86_PHATC</name>
<dbReference type="EMBL" id="CM000607">
    <property type="protein sequence ID" value="EEC50218.1"/>
    <property type="molecule type" value="Genomic_DNA"/>
</dbReference>